<dbReference type="AlphaFoldDB" id="A0A0C2MSU3"/>
<dbReference type="Proteomes" id="UP000031668">
    <property type="component" value="Unassembled WGS sequence"/>
</dbReference>
<organism evidence="1 2">
    <name type="scientific">Thelohanellus kitauei</name>
    <name type="common">Myxosporean</name>
    <dbReference type="NCBI Taxonomy" id="669202"/>
    <lineage>
        <taxon>Eukaryota</taxon>
        <taxon>Metazoa</taxon>
        <taxon>Cnidaria</taxon>
        <taxon>Myxozoa</taxon>
        <taxon>Myxosporea</taxon>
        <taxon>Bivalvulida</taxon>
        <taxon>Platysporina</taxon>
        <taxon>Myxobolidae</taxon>
        <taxon>Thelohanellus</taxon>
    </lineage>
</organism>
<gene>
    <name evidence="1" type="ORF">RF11_07713</name>
</gene>
<name>A0A0C2MSU3_THEKT</name>
<proteinExistence type="predicted"/>
<dbReference type="EMBL" id="JWZT01003251">
    <property type="protein sequence ID" value="KII67290.1"/>
    <property type="molecule type" value="Genomic_DNA"/>
</dbReference>
<reference evidence="1 2" key="1">
    <citation type="journal article" date="2014" name="Genome Biol. Evol.">
        <title>The genome of the myxosporean Thelohanellus kitauei shows adaptations to nutrient acquisition within its fish host.</title>
        <authorList>
            <person name="Yang Y."/>
            <person name="Xiong J."/>
            <person name="Zhou Z."/>
            <person name="Huo F."/>
            <person name="Miao W."/>
            <person name="Ran C."/>
            <person name="Liu Y."/>
            <person name="Zhang J."/>
            <person name="Feng J."/>
            <person name="Wang M."/>
            <person name="Wang M."/>
            <person name="Wang L."/>
            <person name="Yao B."/>
        </authorList>
    </citation>
    <scope>NUCLEOTIDE SEQUENCE [LARGE SCALE GENOMIC DNA]</scope>
    <source>
        <strain evidence="1">Wuqing</strain>
    </source>
</reference>
<comment type="caution">
    <text evidence="1">The sequence shown here is derived from an EMBL/GenBank/DDBJ whole genome shotgun (WGS) entry which is preliminary data.</text>
</comment>
<evidence type="ECO:0000313" key="1">
    <source>
        <dbReference type="EMBL" id="KII67290.1"/>
    </source>
</evidence>
<accession>A0A0C2MSU3</accession>
<protein>
    <submittedName>
        <fullName evidence="1">Uncharacterized protein</fullName>
    </submittedName>
</protein>
<keyword evidence="2" id="KW-1185">Reference proteome</keyword>
<evidence type="ECO:0000313" key="2">
    <source>
        <dbReference type="Proteomes" id="UP000031668"/>
    </source>
</evidence>
<sequence>MVRIFVNRTHTIHVTSDMIKNLKNDGAECSFEINWNNYNIKIDNLYESGNIIEAYSTTIQINGNGSIQDIKLVNIEFETNEEFSLSIDKNSIRYDKNLIRFESDEYDGDELLIRNLHVECTFPIKETFDEGTCS</sequence>